<protein>
    <recommendedName>
        <fullName evidence="4">Lipoprotein</fullName>
    </recommendedName>
</protein>
<dbReference type="EMBL" id="JANFYT010000012">
    <property type="protein sequence ID" value="MCQ4814185.1"/>
    <property type="molecule type" value="Genomic_DNA"/>
</dbReference>
<gene>
    <name evidence="2" type="ORF">NE630_07050</name>
</gene>
<proteinExistence type="predicted"/>
<reference evidence="2 3" key="1">
    <citation type="submission" date="2022-06" db="EMBL/GenBank/DDBJ databases">
        <title>Isolation of gut microbiota from human fecal samples.</title>
        <authorList>
            <person name="Pamer E.G."/>
            <person name="Barat B."/>
            <person name="Waligurski E."/>
            <person name="Medina S."/>
            <person name="Paddock L."/>
            <person name="Mostad J."/>
        </authorList>
    </citation>
    <scope>NUCLEOTIDE SEQUENCE [LARGE SCALE GENOMIC DNA]</scope>
    <source>
        <strain evidence="2 3">DFI.9.90</strain>
    </source>
</reference>
<accession>A0AAW5K038</accession>
<dbReference type="RefSeq" id="WP_008709068.1">
    <property type="nucleotide sequence ID" value="NZ_CABKQM010000002.1"/>
</dbReference>
<evidence type="ECO:0008006" key="4">
    <source>
        <dbReference type="Google" id="ProtNLM"/>
    </source>
</evidence>
<comment type="caution">
    <text evidence="2">The sequence shown here is derived from an EMBL/GenBank/DDBJ whole genome shotgun (WGS) entry which is preliminary data.</text>
</comment>
<keyword evidence="3" id="KW-1185">Reference proteome</keyword>
<keyword evidence="1" id="KW-0732">Signal</keyword>
<organism evidence="2 3">
    <name type="scientific">Cloacibacillus evryensis</name>
    <dbReference type="NCBI Taxonomy" id="508460"/>
    <lineage>
        <taxon>Bacteria</taxon>
        <taxon>Thermotogati</taxon>
        <taxon>Synergistota</taxon>
        <taxon>Synergistia</taxon>
        <taxon>Synergistales</taxon>
        <taxon>Synergistaceae</taxon>
        <taxon>Cloacibacillus</taxon>
    </lineage>
</organism>
<dbReference type="Proteomes" id="UP001205919">
    <property type="component" value="Unassembled WGS sequence"/>
</dbReference>
<feature type="signal peptide" evidence="1">
    <location>
        <begin position="1"/>
        <end position="24"/>
    </location>
</feature>
<feature type="chain" id="PRO_5043677940" description="Lipoprotein" evidence="1">
    <location>
        <begin position="25"/>
        <end position="51"/>
    </location>
</feature>
<evidence type="ECO:0000313" key="2">
    <source>
        <dbReference type="EMBL" id="MCQ4814185.1"/>
    </source>
</evidence>
<dbReference type="PROSITE" id="PS51257">
    <property type="entry name" value="PROKAR_LIPOPROTEIN"/>
    <property type="match status" value="1"/>
</dbReference>
<sequence>MKNYSISAVILSMTALFFCLNALAAGCVGNEVLVPLRGRNMASSAMRGKKR</sequence>
<evidence type="ECO:0000313" key="3">
    <source>
        <dbReference type="Proteomes" id="UP001205919"/>
    </source>
</evidence>
<evidence type="ECO:0000256" key="1">
    <source>
        <dbReference type="SAM" id="SignalP"/>
    </source>
</evidence>
<dbReference type="AlphaFoldDB" id="A0AAW5K038"/>
<name>A0AAW5K038_9BACT</name>